<dbReference type="PRINTS" id="PR00598">
    <property type="entry name" value="HTHMARR"/>
</dbReference>
<gene>
    <name evidence="3" type="ORF">MOPEL_074_00210</name>
</gene>
<dbReference type="SUPFAM" id="SSF46785">
    <property type="entry name" value="Winged helix' DNA-binding domain"/>
    <property type="match status" value="1"/>
</dbReference>
<feature type="region of interest" description="Disordered" evidence="1">
    <location>
        <begin position="1"/>
        <end position="22"/>
    </location>
</feature>
<reference evidence="3 4" key="1">
    <citation type="submission" date="2012-02" db="EMBL/GenBank/DDBJ databases">
        <title>Whole genome shotgun sequence of Mobilicoccus pelagius NBRC 104925.</title>
        <authorList>
            <person name="Yoshida Y."/>
            <person name="Hosoyama A."/>
            <person name="Tsuchikane K."/>
            <person name="Katsumata H."/>
            <person name="Yamazaki S."/>
            <person name="Fujita N."/>
        </authorList>
    </citation>
    <scope>NUCLEOTIDE SEQUENCE [LARGE SCALE GENOMIC DNA]</scope>
    <source>
        <strain evidence="3 4">NBRC 104925</strain>
    </source>
</reference>
<proteinExistence type="predicted"/>
<comment type="caution">
    <text evidence="3">The sequence shown here is derived from an EMBL/GenBank/DDBJ whole genome shotgun (WGS) entry which is preliminary data.</text>
</comment>
<dbReference type="PANTHER" id="PTHR33164:SF99">
    <property type="entry name" value="MARR FAMILY REGULATORY PROTEIN"/>
    <property type="match status" value="1"/>
</dbReference>
<organism evidence="3 4">
    <name type="scientific">Mobilicoccus pelagius NBRC 104925</name>
    <dbReference type="NCBI Taxonomy" id="1089455"/>
    <lineage>
        <taxon>Bacteria</taxon>
        <taxon>Bacillati</taxon>
        <taxon>Actinomycetota</taxon>
        <taxon>Actinomycetes</taxon>
        <taxon>Micrococcales</taxon>
        <taxon>Dermatophilaceae</taxon>
        <taxon>Mobilicoccus</taxon>
    </lineage>
</organism>
<name>H5US26_9MICO</name>
<dbReference type="InterPro" id="IPR036390">
    <property type="entry name" value="WH_DNA-bd_sf"/>
</dbReference>
<dbReference type="InterPro" id="IPR036388">
    <property type="entry name" value="WH-like_DNA-bd_sf"/>
</dbReference>
<evidence type="ECO:0000256" key="1">
    <source>
        <dbReference type="SAM" id="MobiDB-lite"/>
    </source>
</evidence>
<dbReference type="Proteomes" id="UP000004367">
    <property type="component" value="Unassembled WGS sequence"/>
</dbReference>
<dbReference type="RefSeq" id="WP_009482432.1">
    <property type="nucleotide sequence ID" value="NZ_BAFE01000053.1"/>
</dbReference>
<protein>
    <submittedName>
        <fullName evidence="3">Putative MarR family transcriptional regulator</fullName>
    </submittedName>
</protein>
<dbReference type="GO" id="GO:0003700">
    <property type="term" value="F:DNA-binding transcription factor activity"/>
    <property type="evidence" value="ECO:0007669"/>
    <property type="project" value="InterPro"/>
</dbReference>
<dbReference type="GO" id="GO:0006950">
    <property type="term" value="P:response to stress"/>
    <property type="evidence" value="ECO:0007669"/>
    <property type="project" value="TreeGrafter"/>
</dbReference>
<dbReference type="PROSITE" id="PS50995">
    <property type="entry name" value="HTH_MARR_2"/>
    <property type="match status" value="1"/>
</dbReference>
<keyword evidence="4" id="KW-1185">Reference proteome</keyword>
<feature type="domain" description="HTH marR-type" evidence="2">
    <location>
        <begin position="1"/>
        <end position="88"/>
    </location>
</feature>
<evidence type="ECO:0000313" key="3">
    <source>
        <dbReference type="EMBL" id="GAB48534.1"/>
    </source>
</evidence>
<dbReference type="STRING" id="1089455.MOPEL_074_00210"/>
<dbReference type="eggNOG" id="COG1846">
    <property type="taxonomic scope" value="Bacteria"/>
</dbReference>
<dbReference type="EMBL" id="BAFE01000053">
    <property type="protein sequence ID" value="GAB48534.1"/>
    <property type="molecule type" value="Genomic_DNA"/>
</dbReference>
<dbReference type="InterPro" id="IPR000835">
    <property type="entry name" value="HTH_MarR-typ"/>
</dbReference>
<dbReference type="AlphaFoldDB" id="H5US26"/>
<dbReference type="PANTHER" id="PTHR33164">
    <property type="entry name" value="TRANSCRIPTIONAL REGULATOR, MARR FAMILY"/>
    <property type="match status" value="1"/>
</dbReference>
<dbReference type="InterPro" id="IPR039422">
    <property type="entry name" value="MarR/SlyA-like"/>
</dbReference>
<evidence type="ECO:0000259" key="2">
    <source>
        <dbReference type="PROSITE" id="PS50995"/>
    </source>
</evidence>
<dbReference type="Gene3D" id="1.10.10.10">
    <property type="entry name" value="Winged helix-like DNA-binding domain superfamily/Winged helix DNA-binding domain"/>
    <property type="match status" value="1"/>
</dbReference>
<accession>H5US26</accession>
<evidence type="ECO:0000313" key="4">
    <source>
        <dbReference type="Proteomes" id="UP000004367"/>
    </source>
</evidence>
<sequence>MSTPADSVVRSRSRLTHTASRLEKRGLVQRRRAEDDGRGVELWLTEAGRELLDPVAPLHVASVRHHLIDHLGPEGFQRLGDAMGQIRDGIMSERTPGGPSRTT</sequence>
<dbReference type="OrthoDB" id="8635520at2"/>